<accession>A0AB39Z3J7</accession>
<feature type="compositionally biased region" description="Polar residues" evidence="1">
    <location>
        <begin position="218"/>
        <end position="268"/>
    </location>
</feature>
<feature type="compositionally biased region" description="Pro residues" evidence="1">
    <location>
        <begin position="269"/>
        <end position="286"/>
    </location>
</feature>
<feature type="compositionally biased region" description="Polar residues" evidence="1">
    <location>
        <begin position="163"/>
        <end position="180"/>
    </location>
</feature>
<evidence type="ECO:0000256" key="1">
    <source>
        <dbReference type="SAM" id="MobiDB-lite"/>
    </source>
</evidence>
<organism evidence="2 3">
    <name type="scientific">Drosophila suzukii</name>
    <name type="common">Spotted-wing drosophila fruit fly</name>
    <dbReference type="NCBI Taxonomy" id="28584"/>
    <lineage>
        <taxon>Eukaryota</taxon>
        <taxon>Metazoa</taxon>
        <taxon>Ecdysozoa</taxon>
        <taxon>Arthropoda</taxon>
        <taxon>Hexapoda</taxon>
        <taxon>Insecta</taxon>
        <taxon>Pterygota</taxon>
        <taxon>Neoptera</taxon>
        <taxon>Endopterygota</taxon>
        <taxon>Diptera</taxon>
        <taxon>Brachycera</taxon>
        <taxon>Muscomorpha</taxon>
        <taxon>Ephydroidea</taxon>
        <taxon>Drosophilidae</taxon>
        <taxon>Drosophila</taxon>
        <taxon>Sophophora</taxon>
    </lineage>
</organism>
<gene>
    <name evidence="3" type="primary">LOC108008580</name>
</gene>
<name>A0AB39Z3J7_DROSZ</name>
<proteinExistence type="predicted"/>
<reference evidence="3" key="1">
    <citation type="submission" date="2025-08" db="UniProtKB">
        <authorList>
            <consortium name="RefSeq"/>
        </authorList>
    </citation>
    <scope>IDENTIFICATION</scope>
</reference>
<sequence>MNGTRRPKSLKTVRLADVLYDEHKRMLTLCRSCERHFITFQAFYSHITDCSGLKHIVAPTEPLSYDDAKRETRLVNGRQELHIYDLEAVRSSNASAIDWEAELEDPRWYTDSKPTVQAQSKTKSKENIVKEYLVELTEEPPEPEAVPVKRQRCHSNPRRPILTAQQQRRSRTSLPSTQPPTAKAKKDTILVPNVLEDLRRLQGLPGTPNKSRLPADRPSQSPPKATSQKPPQATSQNSPQETFQKPPQARSQKPPQGTSQQTPPATSQKPPPKTLQRPAPPMPADPVPATTVKATPPLPNPPMDGTQKILNKLRACGVEVKRGSTRLTVTTPIEPDPTKNQATLDIMRKLQSKGIRCTKVKKS</sequence>
<dbReference type="AlphaFoldDB" id="A0AB39Z3J7"/>
<dbReference type="Proteomes" id="UP001652628">
    <property type="component" value="Chromosome 2R"/>
</dbReference>
<evidence type="ECO:0000313" key="2">
    <source>
        <dbReference type="Proteomes" id="UP001652628"/>
    </source>
</evidence>
<dbReference type="GeneID" id="108008580"/>
<keyword evidence="2" id="KW-1185">Reference proteome</keyword>
<protein>
    <submittedName>
        <fullName evidence="3">Proteoglycan 4</fullName>
    </submittedName>
</protein>
<evidence type="ECO:0000313" key="3">
    <source>
        <dbReference type="RefSeq" id="XP_016927945.2"/>
    </source>
</evidence>
<dbReference type="RefSeq" id="XP_016927945.2">
    <property type="nucleotide sequence ID" value="XM_017072456.4"/>
</dbReference>
<feature type="region of interest" description="Disordered" evidence="1">
    <location>
        <begin position="139"/>
        <end position="307"/>
    </location>
</feature>